<evidence type="ECO:0000259" key="10">
    <source>
        <dbReference type="Pfam" id="PF22600"/>
    </source>
</evidence>
<dbReference type="GO" id="GO:0046872">
    <property type="term" value="F:metal ion binding"/>
    <property type="evidence" value="ECO:0007669"/>
    <property type="project" value="UniProtKB-KW"/>
</dbReference>
<accession>A0AAD4N8T0</accession>
<dbReference type="GO" id="GO:0005737">
    <property type="term" value="C:cytoplasm"/>
    <property type="evidence" value="ECO:0007669"/>
    <property type="project" value="UniProtKB-SubCell"/>
</dbReference>
<evidence type="ECO:0000256" key="6">
    <source>
        <dbReference type="ARBA" id="ARBA00022723"/>
    </source>
</evidence>
<keyword evidence="12" id="KW-1185">Reference proteome</keyword>
<dbReference type="SUPFAM" id="SSF81631">
    <property type="entry name" value="PAP/OAS1 substrate-binding domain"/>
    <property type="match status" value="1"/>
</dbReference>
<protein>
    <submittedName>
        <fullName evidence="11">Cid1 family poly A polymerase domain-containing protein</fullName>
    </submittedName>
</protein>
<dbReference type="Proteomes" id="UP001201812">
    <property type="component" value="Unassembled WGS sequence"/>
</dbReference>
<comment type="cofactor">
    <cofactor evidence="1">
        <name>Mn(2+)</name>
        <dbReference type="ChEBI" id="CHEBI:29035"/>
    </cofactor>
</comment>
<dbReference type="Gene3D" id="1.10.1410.10">
    <property type="match status" value="1"/>
</dbReference>
<evidence type="ECO:0000256" key="8">
    <source>
        <dbReference type="ARBA" id="ARBA00038491"/>
    </source>
</evidence>
<comment type="subcellular location">
    <subcellularLocation>
        <location evidence="3">Cytoplasm</location>
    </subcellularLocation>
</comment>
<dbReference type="InterPro" id="IPR043519">
    <property type="entry name" value="NT_sf"/>
</dbReference>
<dbReference type="Pfam" id="PF22600">
    <property type="entry name" value="MTPAP-like_central"/>
    <property type="match status" value="1"/>
</dbReference>
<evidence type="ECO:0000256" key="3">
    <source>
        <dbReference type="ARBA" id="ARBA00004496"/>
    </source>
</evidence>
<comment type="similarity">
    <text evidence="8">Belongs to the DNA polymerase type-B-like family. GLD2 subfamily.</text>
</comment>
<dbReference type="CDD" id="cd05402">
    <property type="entry name" value="NT_PAP_TUTase"/>
    <property type="match status" value="1"/>
</dbReference>
<dbReference type="EMBL" id="JAKKPZ010000006">
    <property type="protein sequence ID" value="KAI1719978.1"/>
    <property type="molecule type" value="Genomic_DNA"/>
</dbReference>
<proteinExistence type="inferred from homology"/>
<dbReference type="GO" id="GO:1990817">
    <property type="term" value="F:poly(A) RNA polymerase activity"/>
    <property type="evidence" value="ECO:0007669"/>
    <property type="project" value="TreeGrafter"/>
</dbReference>
<sequence>MLYKPRYSYSEYAKAFGVIQTPGLDKLFHDIQYKDRERHRQRESQLYEKFMELRQSKASQQHKHRAYKILERILTEEIPGSHLLMKGSAVTNLGSSDSDLDSQNFETNIAYEFLFEAERILKENSFVLSAELIDATVPVLKVKLKFPFNHFFIDIVCNYLEGIRNSHLLFYYVKIDERLHQMALLLRDIAKKASIIDSRKGRLNSYGLILMIVHYLQCAVNPPILPNLTKLFPQHFDNPSLDPRKLRYDLDLHIPDIPKNERSLSELLYGFCNYYAQFNYEKCGISIRNACLLDRSKQMTLDYNFFLEEPYHLKSVAISNLKSVLTEMTDIFGEERDTLLTDICGEVPGRLFEASNTDE</sequence>
<reference evidence="11" key="1">
    <citation type="submission" date="2022-01" db="EMBL/GenBank/DDBJ databases">
        <title>Genome Sequence Resource for Two Populations of Ditylenchus destructor, the Migratory Endoparasitic Phytonematode.</title>
        <authorList>
            <person name="Zhang H."/>
            <person name="Lin R."/>
            <person name="Xie B."/>
        </authorList>
    </citation>
    <scope>NUCLEOTIDE SEQUENCE</scope>
    <source>
        <strain evidence="11">BazhouSP</strain>
    </source>
</reference>
<dbReference type="PANTHER" id="PTHR12271">
    <property type="entry name" value="POLY A POLYMERASE CID PAP -RELATED"/>
    <property type="match status" value="1"/>
</dbReference>
<keyword evidence="4" id="KW-0963">Cytoplasm</keyword>
<evidence type="ECO:0000313" key="12">
    <source>
        <dbReference type="Proteomes" id="UP001201812"/>
    </source>
</evidence>
<dbReference type="SUPFAM" id="SSF81301">
    <property type="entry name" value="Nucleotidyltransferase"/>
    <property type="match status" value="1"/>
</dbReference>
<evidence type="ECO:0000259" key="9">
    <source>
        <dbReference type="Pfam" id="PF03828"/>
    </source>
</evidence>
<organism evidence="11 12">
    <name type="scientific">Ditylenchus destructor</name>
    <dbReference type="NCBI Taxonomy" id="166010"/>
    <lineage>
        <taxon>Eukaryota</taxon>
        <taxon>Metazoa</taxon>
        <taxon>Ecdysozoa</taxon>
        <taxon>Nematoda</taxon>
        <taxon>Chromadorea</taxon>
        <taxon>Rhabditida</taxon>
        <taxon>Tylenchina</taxon>
        <taxon>Tylenchomorpha</taxon>
        <taxon>Sphaerularioidea</taxon>
        <taxon>Anguinidae</taxon>
        <taxon>Anguininae</taxon>
        <taxon>Ditylenchus</taxon>
    </lineage>
</organism>
<comment type="caution">
    <text evidence="11">The sequence shown here is derived from an EMBL/GenBank/DDBJ whole genome shotgun (WGS) entry which is preliminary data.</text>
</comment>
<dbReference type="AlphaFoldDB" id="A0AAD4N8T0"/>
<feature type="domain" description="PAP-associated" evidence="9">
    <location>
        <begin position="263"/>
        <end position="312"/>
    </location>
</feature>
<keyword evidence="6" id="KW-0479">Metal-binding</keyword>
<dbReference type="Pfam" id="PF03828">
    <property type="entry name" value="PAP_assoc"/>
    <property type="match status" value="1"/>
</dbReference>
<gene>
    <name evidence="11" type="ORF">DdX_05343</name>
</gene>
<evidence type="ECO:0000256" key="5">
    <source>
        <dbReference type="ARBA" id="ARBA00022679"/>
    </source>
</evidence>
<name>A0AAD4N8T0_9BILA</name>
<evidence type="ECO:0000313" key="11">
    <source>
        <dbReference type="EMBL" id="KAI1719978.1"/>
    </source>
</evidence>
<dbReference type="Gene3D" id="3.30.460.10">
    <property type="entry name" value="Beta Polymerase, domain 2"/>
    <property type="match status" value="1"/>
</dbReference>
<keyword evidence="7" id="KW-0460">Magnesium</keyword>
<dbReference type="GO" id="GO:0031123">
    <property type="term" value="P:RNA 3'-end processing"/>
    <property type="evidence" value="ECO:0007669"/>
    <property type="project" value="TreeGrafter"/>
</dbReference>
<keyword evidence="5" id="KW-0808">Transferase</keyword>
<dbReference type="InterPro" id="IPR002058">
    <property type="entry name" value="PAP_assoc"/>
</dbReference>
<evidence type="ECO:0000256" key="1">
    <source>
        <dbReference type="ARBA" id="ARBA00001936"/>
    </source>
</evidence>
<feature type="domain" description="Poly(A) RNA polymerase mitochondrial-like central palm" evidence="10">
    <location>
        <begin position="44"/>
        <end position="173"/>
    </location>
</feature>
<dbReference type="PANTHER" id="PTHR12271:SF40">
    <property type="entry name" value="POLY(A) RNA POLYMERASE GLD2"/>
    <property type="match status" value="1"/>
</dbReference>
<evidence type="ECO:0000256" key="7">
    <source>
        <dbReference type="ARBA" id="ARBA00022842"/>
    </source>
</evidence>
<evidence type="ECO:0000256" key="4">
    <source>
        <dbReference type="ARBA" id="ARBA00022490"/>
    </source>
</evidence>
<comment type="cofactor">
    <cofactor evidence="2">
        <name>Mg(2+)</name>
        <dbReference type="ChEBI" id="CHEBI:18420"/>
    </cofactor>
</comment>
<evidence type="ECO:0000256" key="2">
    <source>
        <dbReference type="ARBA" id="ARBA00001946"/>
    </source>
</evidence>
<dbReference type="InterPro" id="IPR054708">
    <property type="entry name" value="MTPAP-like_central"/>
</dbReference>